<comment type="similarity">
    <text evidence="3">Belongs to the CDP-alcohol phosphatidyltransferase class-I family.</text>
</comment>
<accession>A0ABQ1HR89</accession>
<organism evidence="15 16">
    <name type="scientific">Arenimonas soli</name>
    <dbReference type="NCBI Taxonomy" id="2269504"/>
    <lineage>
        <taxon>Bacteria</taxon>
        <taxon>Pseudomonadati</taxon>
        <taxon>Pseudomonadota</taxon>
        <taxon>Gammaproteobacteria</taxon>
        <taxon>Lysobacterales</taxon>
        <taxon>Lysobacteraceae</taxon>
        <taxon>Arenimonas</taxon>
    </lineage>
</organism>
<evidence type="ECO:0000256" key="1">
    <source>
        <dbReference type="ARBA" id="ARBA00004141"/>
    </source>
</evidence>
<dbReference type="PIRSF" id="PIRSF000847">
    <property type="entry name" value="Phos_ph_gly_syn"/>
    <property type="match status" value="1"/>
</dbReference>
<evidence type="ECO:0000256" key="2">
    <source>
        <dbReference type="ARBA" id="ARBA00005042"/>
    </source>
</evidence>
<dbReference type="Pfam" id="PF01066">
    <property type="entry name" value="CDP-OH_P_transf"/>
    <property type="match status" value="1"/>
</dbReference>
<evidence type="ECO:0000256" key="13">
    <source>
        <dbReference type="ARBA" id="ARBA00048586"/>
    </source>
</evidence>
<dbReference type="InterPro" id="IPR043130">
    <property type="entry name" value="CDP-OH_PTrfase_TM_dom"/>
</dbReference>
<evidence type="ECO:0000256" key="3">
    <source>
        <dbReference type="ARBA" id="ARBA00010441"/>
    </source>
</evidence>
<dbReference type="InterPro" id="IPR050324">
    <property type="entry name" value="CDP-alcohol_PTase-I"/>
</dbReference>
<evidence type="ECO:0000256" key="5">
    <source>
        <dbReference type="ARBA" id="ARBA00014944"/>
    </source>
</evidence>
<keyword evidence="12" id="KW-1208">Phospholipid metabolism</keyword>
<dbReference type="InterPro" id="IPR000462">
    <property type="entry name" value="CDP-OH_P_trans"/>
</dbReference>
<evidence type="ECO:0000256" key="7">
    <source>
        <dbReference type="ARBA" id="ARBA00022692"/>
    </source>
</evidence>
<feature type="transmembrane region" description="Helical" evidence="14">
    <location>
        <begin position="71"/>
        <end position="92"/>
    </location>
</feature>
<evidence type="ECO:0000256" key="4">
    <source>
        <dbReference type="ARBA" id="ARBA00013170"/>
    </source>
</evidence>
<name>A0ABQ1HR89_9GAMM</name>
<evidence type="ECO:0000256" key="14">
    <source>
        <dbReference type="SAM" id="Phobius"/>
    </source>
</evidence>
<keyword evidence="6" id="KW-0444">Lipid biosynthesis</keyword>
<evidence type="ECO:0000256" key="6">
    <source>
        <dbReference type="ARBA" id="ARBA00022516"/>
    </source>
</evidence>
<keyword evidence="8 14" id="KW-1133">Transmembrane helix</keyword>
<dbReference type="Proteomes" id="UP000623419">
    <property type="component" value="Unassembled WGS sequence"/>
</dbReference>
<dbReference type="EMBL" id="BMKC01000003">
    <property type="protein sequence ID" value="GGA85709.1"/>
    <property type="molecule type" value="Genomic_DNA"/>
</dbReference>
<dbReference type="InterPro" id="IPR004570">
    <property type="entry name" value="Phosphatidylglycerol_P_synth"/>
</dbReference>
<evidence type="ECO:0000256" key="11">
    <source>
        <dbReference type="ARBA" id="ARBA00023209"/>
    </source>
</evidence>
<dbReference type="Gene3D" id="1.20.120.1760">
    <property type="match status" value="1"/>
</dbReference>
<evidence type="ECO:0000256" key="12">
    <source>
        <dbReference type="ARBA" id="ARBA00023264"/>
    </source>
</evidence>
<dbReference type="RefSeq" id="WP_188664909.1">
    <property type="nucleotide sequence ID" value="NZ_BMKC01000003.1"/>
</dbReference>
<dbReference type="EC" id="2.7.8.5" evidence="4"/>
<keyword evidence="11" id="KW-0594">Phospholipid biosynthesis</keyword>
<evidence type="ECO:0000256" key="10">
    <source>
        <dbReference type="ARBA" id="ARBA00023136"/>
    </source>
</evidence>
<dbReference type="PANTHER" id="PTHR14269">
    <property type="entry name" value="CDP-DIACYLGLYCEROL--GLYCEROL-3-PHOSPHATE 3-PHOSPHATIDYLTRANSFERASE-RELATED"/>
    <property type="match status" value="1"/>
</dbReference>
<gene>
    <name evidence="15" type="ORF">GCM10011521_25180</name>
</gene>
<evidence type="ECO:0000313" key="16">
    <source>
        <dbReference type="Proteomes" id="UP000623419"/>
    </source>
</evidence>
<comment type="caution">
    <text evidence="15">The sequence shown here is derived from an EMBL/GenBank/DDBJ whole genome shotgun (WGS) entry which is preliminary data.</text>
</comment>
<sequence>MTLRHLPNAITGLRLAMAPVLLWLLWAGYFREALWVAVVAGASDAIDGLLAKRFGWQSRLGSLLDPVADKLLLGCAFVGLWLAGVLPAWLVALVLARDLVILAGAVVWWRLAGPYDGEPSWLGKATTVAQIVLVLVCLVDRAIGAVPLNRLMDVTLAVAFLTFLSGVDYVVRYGVKAWQHRGKPAE</sequence>
<keyword evidence="7 14" id="KW-0812">Transmembrane</keyword>
<evidence type="ECO:0000313" key="15">
    <source>
        <dbReference type="EMBL" id="GGA85709.1"/>
    </source>
</evidence>
<reference evidence="16" key="1">
    <citation type="journal article" date="2019" name="Int. J. Syst. Evol. Microbiol.">
        <title>The Global Catalogue of Microorganisms (GCM) 10K type strain sequencing project: providing services to taxonomists for standard genome sequencing and annotation.</title>
        <authorList>
            <consortium name="The Broad Institute Genomics Platform"/>
            <consortium name="The Broad Institute Genome Sequencing Center for Infectious Disease"/>
            <person name="Wu L."/>
            <person name="Ma J."/>
        </authorList>
    </citation>
    <scope>NUCLEOTIDE SEQUENCE [LARGE SCALE GENOMIC DNA]</scope>
    <source>
        <strain evidence="16">CGMCC 1.15905</strain>
    </source>
</reference>
<comment type="pathway">
    <text evidence="2">Phospholipid metabolism; phosphatidylglycerol biosynthesis; phosphatidylglycerol from CDP-diacylglycerol: step 1/2.</text>
</comment>
<comment type="catalytic activity">
    <reaction evidence="13">
        <text>a CDP-1,2-diacyl-sn-glycerol + sn-glycerol 3-phosphate = a 1,2-diacyl-sn-glycero-3-phospho-(1'-sn-glycero-3'-phosphate) + CMP + H(+)</text>
        <dbReference type="Rhea" id="RHEA:12593"/>
        <dbReference type="ChEBI" id="CHEBI:15378"/>
        <dbReference type="ChEBI" id="CHEBI:57597"/>
        <dbReference type="ChEBI" id="CHEBI:58332"/>
        <dbReference type="ChEBI" id="CHEBI:60110"/>
        <dbReference type="ChEBI" id="CHEBI:60377"/>
        <dbReference type="EC" id="2.7.8.5"/>
    </reaction>
</comment>
<evidence type="ECO:0000256" key="9">
    <source>
        <dbReference type="ARBA" id="ARBA00023098"/>
    </source>
</evidence>
<proteinExistence type="inferred from homology"/>
<comment type="subcellular location">
    <subcellularLocation>
        <location evidence="1">Membrane</location>
        <topology evidence="1">Multi-pass membrane protein</topology>
    </subcellularLocation>
</comment>
<keyword evidence="9" id="KW-0443">Lipid metabolism</keyword>
<keyword evidence="16" id="KW-1185">Reference proteome</keyword>
<dbReference type="PANTHER" id="PTHR14269:SF11">
    <property type="entry name" value="CDP-DIACYLGLYCEROL--GLYCEROL-3-PHOSPHATE 3-PHOSPHATIDYLTRANSFERASE"/>
    <property type="match status" value="1"/>
</dbReference>
<protein>
    <recommendedName>
        <fullName evidence="5">CDP-diacylglycerol--glycerol-3-phosphate 3-phosphatidyltransferase</fullName>
        <ecNumber evidence="4">2.7.8.5</ecNumber>
    </recommendedName>
</protein>
<evidence type="ECO:0000256" key="8">
    <source>
        <dbReference type="ARBA" id="ARBA00022989"/>
    </source>
</evidence>
<keyword evidence="10 14" id="KW-0472">Membrane</keyword>